<dbReference type="GeneID" id="31357738"/>
<feature type="compositionally biased region" description="Low complexity" evidence="3">
    <location>
        <begin position="216"/>
        <end position="242"/>
    </location>
</feature>
<feature type="compositionally biased region" description="Basic and acidic residues" evidence="3">
    <location>
        <begin position="115"/>
        <end position="165"/>
    </location>
</feature>
<feature type="compositionally biased region" description="Basic and acidic residues" evidence="3">
    <location>
        <begin position="92"/>
        <end position="102"/>
    </location>
</feature>
<sequence>MCIRSGSGDNQQQLNINLTIVMWGFQPVKKPYKNKWVSLPHSRISSIIVTISSPTYTQLEISNENQNQILSHQEIVMSKNLFDLLQDDNEEPQEKVVKDVKPATKAPVTAAKKPAQAEKKPAESKVVKGDKPARVNGERKTERKPRTEVQGEDFQKSSSKRDSKPHTRTPRTDASGAPRGRQFDRKSGTGRPAGEVKKGGAGKGNWGSQTQEVQNTEAAVAVTETTEETATAVAATTETAETQAPKDTNITLEEYQKQQQAEAPQVQPLKLRQAGEGETNQWEEYAPIQKETVKSATKSAAKEKKNSKKTLISLETKPSIQSSNKPPRKGQKQVSSKTENKKIPELTSTDFPELKA</sequence>
<protein>
    <submittedName>
        <fullName evidence="5">Hyaluronan/mRNA binding family protein</fullName>
    </submittedName>
</protein>
<evidence type="ECO:0000259" key="4">
    <source>
        <dbReference type="SMART" id="SM01233"/>
    </source>
</evidence>
<dbReference type="STRING" id="670386.D3B1N9"/>
<dbReference type="Gene3D" id="6.10.140.1040">
    <property type="match status" value="1"/>
</dbReference>
<evidence type="ECO:0000256" key="2">
    <source>
        <dbReference type="ARBA" id="ARBA00022490"/>
    </source>
</evidence>
<dbReference type="SMART" id="SM01233">
    <property type="entry name" value="HABP4_PAI-RBP1"/>
    <property type="match status" value="1"/>
</dbReference>
<dbReference type="InterPro" id="IPR019084">
    <property type="entry name" value="STM1-like_N"/>
</dbReference>
<name>D3B1N9_HETP5</name>
<evidence type="ECO:0000256" key="3">
    <source>
        <dbReference type="SAM" id="MobiDB-lite"/>
    </source>
</evidence>
<dbReference type="PANTHER" id="PTHR12299:SF17">
    <property type="entry name" value="AT19571P-RELATED"/>
    <property type="match status" value="1"/>
</dbReference>
<dbReference type="AlphaFoldDB" id="D3B1N9"/>
<feature type="compositionally biased region" description="Low complexity" evidence="3">
    <location>
        <begin position="103"/>
        <end position="114"/>
    </location>
</feature>
<dbReference type="GO" id="GO:0005634">
    <property type="term" value="C:nucleus"/>
    <property type="evidence" value="ECO:0007669"/>
    <property type="project" value="TreeGrafter"/>
</dbReference>
<evidence type="ECO:0000256" key="1">
    <source>
        <dbReference type="ARBA" id="ARBA00004496"/>
    </source>
</evidence>
<dbReference type="InterPro" id="IPR006861">
    <property type="entry name" value="HABP4_PAIRBP1-bd"/>
</dbReference>
<evidence type="ECO:0000313" key="6">
    <source>
        <dbReference type="Proteomes" id="UP000001396"/>
    </source>
</evidence>
<feature type="domain" description="Hyaluronan/mRNA-binding protein" evidence="4">
    <location>
        <begin position="179"/>
        <end position="277"/>
    </location>
</feature>
<dbReference type="RefSeq" id="XP_020437322.1">
    <property type="nucleotide sequence ID" value="XM_020573205.1"/>
</dbReference>
<feature type="compositionally biased region" description="Low complexity" evidence="3">
    <location>
        <begin position="257"/>
        <end position="268"/>
    </location>
</feature>
<gene>
    <name evidence="5" type="ORF">PPL_02213</name>
</gene>
<dbReference type="GO" id="GO:0005737">
    <property type="term" value="C:cytoplasm"/>
    <property type="evidence" value="ECO:0007669"/>
    <property type="project" value="UniProtKB-SubCell"/>
</dbReference>
<dbReference type="GO" id="GO:0003723">
    <property type="term" value="F:RNA binding"/>
    <property type="evidence" value="ECO:0007669"/>
    <property type="project" value="InterPro"/>
</dbReference>
<keyword evidence="2" id="KW-0963">Cytoplasm</keyword>
<reference evidence="5 6" key="1">
    <citation type="journal article" date="2011" name="Genome Res.">
        <title>Phylogeny-wide analysis of social amoeba genomes highlights ancient origins for complex intercellular communication.</title>
        <authorList>
            <person name="Heidel A.J."/>
            <person name="Lawal H.M."/>
            <person name="Felder M."/>
            <person name="Schilde C."/>
            <person name="Helps N.R."/>
            <person name="Tunggal B."/>
            <person name="Rivero F."/>
            <person name="John U."/>
            <person name="Schleicher M."/>
            <person name="Eichinger L."/>
            <person name="Platzer M."/>
            <person name="Noegel A.A."/>
            <person name="Schaap P."/>
            <person name="Gloeckner G."/>
        </authorList>
    </citation>
    <scope>NUCLEOTIDE SEQUENCE [LARGE SCALE GENOMIC DNA]</scope>
    <source>
        <strain evidence="6">ATCC 26659 / Pp 5 / PN500</strain>
    </source>
</reference>
<dbReference type="Proteomes" id="UP000001396">
    <property type="component" value="Unassembled WGS sequence"/>
</dbReference>
<dbReference type="Pfam" id="PF04774">
    <property type="entry name" value="HABP4_PAI-RBP1"/>
    <property type="match status" value="1"/>
</dbReference>
<dbReference type="FunCoup" id="D3B1N9">
    <property type="interactions" value="37"/>
</dbReference>
<comment type="caution">
    <text evidence="5">The sequence shown here is derived from an EMBL/GenBank/DDBJ whole genome shotgun (WGS) entry which is preliminary data.</text>
</comment>
<dbReference type="InParanoid" id="D3B1N9"/>
<dbReference type="InterPro" id="IPR039764">
    <property type="entry name" value="HABP4/SERBP1-like"/>
</dbReference>
<keyword evidence="6" id="KW-1185">Reference proteome</keyword>
<dbReference type="Pfam" id="PF09598">
    <property type="entry name" value="Stm1_N"/>
    <property type="match status" value="1"/>
</dbReference>
<feature type="region of interest" description="Disordered" evidence="3">
    <location>
        <begin position="92"/>
        <end position="356"/>
    </location>
</feature>
<dbReference type="PANTHER" id="PTHR12299">
    <property type="entry name" value="HYALURONIC ACID-BINDING PROTEIN 4"/>
    <property type="match status" value="1"/>
</dbReference>
<evidence type="ECO:0000313" key="5">
    <source>
        <dbReference type="EMBL" id="EFA85213.1"/>
    </source>
</evidence>
<feature type="compositionally biased region" description="Polar residues" evidence="3">
    <location>
        <begin position="316"/>
        <end position="325"/>
    </location>
</feature>
<organism evidence="5 6">
    <name type="scientific">Heterostelium pallidum (strain ATCC 26659 / Pp 5 / PN500)</name>
    <name type="common">Cellular slime mold</name>
    <name type="synonym">Polysphondylium pallidum</name>
    <dbReference type="NCBI Taxonomy" id="670386"/>
    <lineage>
        <taxon>Eukaryota</taxon>
        <taxon>Amoebozoa</taxon>
        <taxon>Evosea</taxon>
        <taxon>Eumycetozoa</taxon>
        <taxon>Dictyostelia</taxon>
        <taxon>Acytosteliales</taxon>
        <taxon>Acytosteliaceae</taxon>
        <taxon>Heterostelium</taxon>
    </lineage>
</organism>
<dbReference type="EMBL" id="ADBJ01000008">
    <property type="protein sequence ID" value="EFA85213.1"/>
    <property type="molecule type" value="Genomic_DNA"/>
</dbReference>
<feature type="compositionally biased region" description="Polar residues" evidence="3">
    <location>
        <begin position="206"/>
        <end position="215"/>
    </location>
</feature>
<accession>D3B1N9</accession>
<proteinExistence type="predicted"/>
<dbReference type="OMA" id="RAGRNEH"/>
<comment type="subcellular location">
    <subcellularLocation>
        <location evidence="1">Cytoplasm</location>
    </subcellularLocation>
</comment>